<feature type="signal peptide" evidence="1">
    <location>
        <begin position="1"/>
        <end position="20"/>
    </location>
</feature>
<gene>
    <name evidence="2" type="ORF">SAMN04488690_1449</name>
</gene>
<sequence length="155" mass="16127">MNKPLIALMLGLPLTTAAVAAPPATSTTALETLLACKAGSDFTEAQVEQAFHAAGLSRDPGSVFEPKGKPVALFGGTVASADVSISRPYKSLHVYLQGVDHQRLARSWGVTTVNDAAETEAPSYLKKIDATHTLHVGAGDDYEGYSAAVTCLIEG</sequence>
<name>A0A1W1GWT9_9GAMM</name>
<evidence type="ECO:0000313" key="2">
    <source>
        <dbReference type="EMBL" id="SLM23748.1"/>
    </source>
</evidence>
<organism evidence="2 3">
    <name type="scientific">Stenotrophomonas indicatrix</name>
    <dbReference type="NCBI Taxonomy" id="2045451"/>
    <lineage>
        <taxon>Bacteria</taxon>
        <taxon>Pseudomonadati</taxon>
        <taxon>Pseudomonadota</taxon>
        <taxon>Gammaproteobacteria</taxon>
        <taxon>Lysobacterales</taxon>
        <taxon>Lysobacteraceae</taxon>
        <taxon>Stenotrophomonas</taxon>
    </lineage>
</organism>
<dbReference type="EMBL" id="FWEU01000002">
    <property type="protein sequence ID" value="SLM23748.1"/>
    <property type="molecule type" value="Genomic_DNA"/>
</dbReference>
<evidence type="ECO:0000313" key="3">
    <source>
        <dbReference type="Proteomes" id="UP000191133"/>
    </source>
</evidence>
<reference evidence="3" key="1">
    <citation type="submission" date="2016-10" db="EMBL/GenBank/DDBJ databases">
        <authorList>
            <person name="Varghese N."/>
        </authorList>
    </citation>
    <scope>NUCLEOTIDE SEQUENCE [LARGE SCALE GENOMIC DNA]</scope>
    <source>
        <strain evidence="3">92MFCol6.1</strain>
    </source>
</reference>
<dbReference type="RefSeq" id="WP_080149117.1">
    <property type="nucleotide sequence ID" value="NZ_FWEU01000002.1"/>
</dbReference>
<accession>A0A1W1GWT9</accession>
<dbReference type="Proteomes" id="UP000191133">
    <property type="component" value="Unassembled WGS sequence"/>
</dbReference>
<proteinExistence type="predicted"/>
<dbReference type="AlphaFoldDB" id="A0A1W1GWT9"/>
<protein>
    <submittedName>
        <fullName evidence="2">Uncharacterized protein</fullName>
    </submittedName>
</protein>
<evidence type="ECO:0000256" key="1">
    <source>
        <dbReference type="SAM" id="SignalP"/>
    </source>
</evidence>
<keyword evidence="1" id="KW-0732">Signal</keyword>
<feature type="chain" id="PRO_5012641916" evidence="1">
    <location>
        <begin position="21"/>
        <end position="155"/>
    </location>
</feature>